<dbReference type="Gene3D" id="2.60.40.10">
    <property type="entry name" value="Immunoglobulins"/>
    <property type="match status" value="6"/>
</dbReference>
<feature type="domain" description="Fibronectin type-III" evidence="5">
    <location>
        <begin position="2579"/>
        <end position="2684"/>
    </location>
</feature>
<dbReference type="GeneID" id="105850908"/>
<keyword evidence="2" id="KW-1015">Disulfide bond</keyword>
<dbReference type="SUPFAM" id="SSF82895">
    <property type="entry name" value="TSP-1 type 1 repeat"/>
    <property type="match status" value="4"/>
</dbReference>
<dbReference type="InterPro" id="IPR000884">
    <property type="entry name" value="TSP1_rpt"/>
</dbReference>
<dbReference type="InterPro" id="IPR013320">
    <property type="entry name" value="ConA-like_dom_sf"/>
</dbReference>
<dbReference type="Pfam" id="PF00041">
    <property type="entry name" value="fn3"/>
    <property type="match status" value="1"/>
</dbReference>
<gene>
    <name evidence="7" type="primary">LOC105850908</name>
</gene>
<dbReference type="InterPro" id="IPR003961">
    <property type="entry name" value="FN3_dom"/>
</dbReference>
<feature type="signal peptide" evidence="4">
    <location>
        <begin position="1"/>
        <end position="20"/>
    </location>
</feature>
<dbReference type="SMART" id="SM00060">
    <property type="entry name" value="FN3"/>
    <property type="match status" value="5"/>
</dbReference>
<reference evidence="7" key="1">
    <citation type="submission" date="2025-08" db="UniProtKB">
        <authorList>
            <consortium name="RefSeq"/>
        </authorList>
    </citation>
    <scope>IDENTIFICATION</scope>
</reference>
<keyword evidence="1" id="KW-0677">Repeat</keyword>
<dbReference type="InterPro" id="IPR036116">
    <property type="entry name" value="FN3_sf"/>
</dbReference>
<dbReference type="InterPro" id="IPR052065">
    <property type="entry name" value="Compl_asym_regulator"/>
</dbReference>
<dbReference type="SUPFAM" id="SSF49899">
    <property type="entry name" value="Concanavalin A-like lectins/glucanases"/>
    <property type="match status" value="2"/>
</dbReference>
<evidence type="ECO:0000313" key="6">
    <source>
        <dbReference type="Proteomes" id="UP001652625"/>
    </source>
</evidence>
<feature type="domain" description="Fibronectin type-III" evidence="5">
    <location>
        <begin position="2689"/>
        <end position="2780"/>
    </location>
</feature>
<evidence type="ECO:0000256" key="1">
    <source>
        <dbReference type="ARBA" id="ARBA00022737"/>
    </source>
</evidence>
<dbReference type="PANTHER" id="PTHR22906">
    <property type="entry name" value="PROPERDIN"/>
    <property type="match status" value="1"/>
</dbReference>
<evidence type="ECO:0000256" key="4">
    <source>
        <dbReference type="SAM" id="SignalP"/>
    </source>
</evidence>
<feature type="transmembrane region" description="Helical" evidence="3">
    <location>
        <begin position="3860"/>
        <end position="3886"/>
    </location>
</feature>
<dbReference type="SUPFAM" id="SSF49265">
    <property type="entry name" value="Fibronectin type III"/>
    <property type="match status" value="5"/>
</dbReference>
<evidence type="ECO:0000313" key="7">
    <source>
        <dbReference type="RefSeq" id="XP_065669708.1"/>
    </source>
</evidence>
<dbReference type="Pfam" id="PF00090">
    <property type="entry name" value="TSP_1"/>
    <property type="match status" value="4"/>
</dbReference>
<feature type="transmembrane region" description="Helical" evidence="3">
    <location>
        <begin position="3936"/>
        <end position="3954"/>
    </location>
</feature>
<dbReference type="PROSITE" id="PS50092">
    <property type="entry name" value="TSP1"/>
    <property type="match status" value="4"/>
</dbReference>
<dbReference type="InterPro" id="IPR036383">
    <property type="entry name" value="TSP1_rpt_sf"/>
</dbReference>
<name>A0ABM4D5Z1_HYDVU</name>
<dbReference type="Gene3D" id="2.20.100.10">
    <property type="entry name" value="Thrombospondin type-1 (TSP1) repeat"/>
    <property type="match status" value="4"/>
</dbReference>
<evidence type="ECO:0000256" key="3">
    <source>
        <dbReference type="SAM" id="Phobius"/>
    </source>
</evidence>
<dbReference type="SUPFAM" id="SSF53850">
    <property type="entry name" value="Periplasmic binding protein-like II"/>
    <property type="match status" value="1"/>
</dbReference>
<feature type="domain" description="Fibronectin type-III" evidence="5">
    <location>
        <begin position="3634"/>
        <end position="3739"/>
    </location>
</feature>
<dbReference type="SUPFAM" id="SSF81324">
    <property type="entry name" value="Voltage-gated potassium channels"/>
    <property type="match status" value="1"/>
</dbReference>
<dbReference type="Gene3D" id="1.10.287.70">
    <property type="match status" value="1"/>
</dbReference>
<dbReference type="PROSITE" id="PS50853">
    <property type="entry name" value="FN3"/>
    <property type="match status" value="6"/>
</dbReference>
<accession>A0ABM4D5Z1</accession>
<protein>
    <submittedName>
        <fullName evidence="7">Uncharacterized protein LOC105850908 isoform X3</fullName>
    </submittedName>
</protein>
<feature type="domain" description="Fibronectin type-III" evidence="5">
    <location>
        <begin position="2906"/>
        <end position="3008"/>
    </location>
</feature>
<evidence type="ECO:0000256" key="2">
    <source>
        <dbReference type="ARBA" id="ARBA00023157"/>
    </source>
</evidence>
<feature type="domain" description="Fibronectin type-III" evidence="5">
    <location>
        <begin position="3436"/>
        <end position="3530"/>
    </location>
</feature>
<evidence type="ECO:0000259" key="5">
    <source>
        <dbReference type="PROSITE" id="PS50853"/>
    </source>
</evidence>
<dbReference type="PANTHER" id="PTHR22906:SF21">
    <property type="entry name" value="SEMA DOMAIN-CONTAINING PROTEIN"/>
    <property type="match status" value="1"/>
</dbReference>
<dbReference type="Proteomes" id="UP001652625">
    <property type="component" value="Chromosome 12"/>
</dbReference>
<dbReference type="InterPro" id="IPR013099">
    <property type="entry name" value="K_chnl_dom"/>
</dbReference>
<feature type="transmembrane region" description="Helical" evidence="3">
    <location>
        <begin position="3906"/>
        <end position="3924"/>
    </location>
</feature>
<dbReference type="Pfam" id="PF07885">
    <property type="entry name" value="Ion_trans_2"/>
    <property type="match status" value="1"/>
</dbReference>
<dbReference type="RefSeq" id="XP_065669708.1">
    <property type="nucleotide sequence ID" value="XM_065813636.1"/>
</dbReference>
<keyword evidence="3" id="KW-1133">Transmembrane helix</keyword>
<proteinExistence type="predicted"/>
<keyword evidence="3" id="KW-0812">Transmembrane</keyword>
<feature type="chain" id="PRO_5047081202" evidence="4">
    <location>
        <begin position="21"/>
        <end position="4220"/>
    </location>
</feature>
<sequence length="4220" mass="478959">MKTEIANCILALVYCNLVFAAQYKYELVQTNSFTTNTSYSMRTYPFSLQNQLFYKKNVTLNANDVWLFNLAEEVNVFNVTVAVKDSYYNFDLILSSGIGAHCLSSYKKDSCFETKYQSNSYYEINVGIYNTITKYIKLSAEVTEELLYFIVYTKELKKPSYFNAPASSMYSIYEASFFSNNLNVNFNTIPQILNLTTSNIQPINSFNTEFDGFQVAWFTIKLSKVQLVHQFIVMSSNNNGFNFIKGISLSFRINETRSFIIYKENNEVKVFASNYISSMWFCYTLINPFMASEIRINIDSGDSLMNFKMDFRFIESIEYQYKKPTIESFVFSKNDNEIIIRFNVSNLITGLTFDTIDQLLEFCIFYEVNGAYLPYKDNKLFNDTIVFSISSEIYLYPFRTSSLKLSCLKLNTVGESNFTIAVKGTSYLIADYSWSVENMDAINNFVQYTSVVGTEILFGDSVNMQKNNSLNRLMSNHFGPSCYTQPDLCDTGFTVQLNVKVPFSSHDVELNFRPTNAFYKDSDETIFEPELIHFGQSYTTFFSFNNVNLPSSAAVSSFQFFIGSYQGSGSNPKDFLAQAYLLVSKDNSFDYNFKTLLPTNTTLYLTDEDYIAFLFNGSDAQSYNSLDLLNLYNIVSNKYFGLVKHIGIVIMPNNQVDDNNFDFNRNGFKLVISYRTKVIGNENLSSHVTTVNSIVYGLTDSYYVTGIKFQNKNSIKETYALFSYDLNGYHFLAKFEKASGDNNIIVINSSIKTQILKFDASYSIDPFDVNILGRKDQKQLFLVYSAYVFCTNIKLVYLSSDNDNGLLIGQWYNYPSTSLFKYNVNLPLDVNVSSLSFTINGKYENSGSGFNVRIYLLLSEEETFNNIFVDLKNMLYSYSKLYLTNEQYIIYNLYPGDNSIDLLSLYNNVSNKYSGAVTYIGIVVMPDTELSQPNFYCKFYKNQIKLGITWIGKDKLQLFDLNSAVTFNTAITLEYLSTYYSDYIILGESFYRPLTTPFIYKVDLLSEVTSLNFLIDNTYSYHDNNNKFIFRVYLLVSKDESFNNIFTDLEKMLYNISKLYLSNKQFVNVVIKPESNSIDLLNLYNNALKKYSDPVNYIGIIVMPETGSNYETFCYAKKDQVKLSITYKGIETSLTYVPTLKSRIFTFDDNYYITGIEIKNNDIAKEIFVLSALSSDAFIQDQYVYVNEFELEGGEYQYITLNGITMANVLNVTYLNNAPDVKFYGSKYVGMTSPIISAGLGGYENKAQGNGFQIQLNSDNNIVATVVAKDSMYVAYMENPIAVPYTLTLVWYKQNDTLFLYHNDDLISVGNHSSVSSRPCLYNEFLLVYADYYNYSNLNAALSGIKMWSIPLSSNEISHLFIETISDWNNLDAKPPSGFKFGSDCYCKNLVCPCEMLELSSTVEYTSRVSDVFLMTDDDFFDEEISLYVFNNFVINFDNIMLNFEEILLQKVFIEGSLVSSKGDSCSNITMQLENYAEIVETKWCGAVTSNEAFSSPDLTLLLSHLLKVVNYAKPLTIIVMFDGVVLQPGSVLVITYLLPKPVTFIHASAIQSGSQDLLESFSLPVTSTCLSFQFKFGGTGFVSLVVLGYTNLITKELAFFYRQEGLDQWVTSFISLQNHDDVSSVSFVAIKNGIGIGYIAVGTILFLSCNKLGENEPTVGFESGLTYLNNSFFLYPAIYVRGSSELFASFPNSKVTSDYNSIFLQTIYGYIEKVSKKKLNFLEVNLNKDFTFTFWYQVKNSPNQVISFKYGIEIKIYQQASFISIFVDNQPKDVVINQMLQWHYMVVQYEQKFLKLSFEVDFSKSIVYDGIQFPQNSSLTIVLENSIFCFQMFKEILFPSALKATMLCMNKTVENACTQQTSSCEWCNPLYGEWELYPWEYIFEKNGDCLKDLDDFNKTFYQSFNKVINGSFVADNSDGYKVKLSPEVKPVLGLINNGLSTESNYVDVANQDISKYLSKSSYMFSAWVKHTCEIKNQYQPIISTSLVVLLCGVIDTNILSVKPTLVFHDSCLYSLPGKSGLWYNFAFVYNETISVYIDGKLVSKTECLDTALHFEDSVQNNNIRVWSVGFNATLLDEVFIGDVAPETLFWRQLTGNLNFKRTKQMTNPSRFHLTSQETWVYETSFHGSYLYERVVAILEPQITELLRLSIREFLLGEVTSMQLIQNQKVICDLDIYLAVQSKEVFQKIAETLNKFITIFLALQTIKFPQNLLIAPTYPDDLLAHPTNSDKLLEYYSTFASYEVLLQNKTFVVISLKLFEDARYPISTTFIQWKQKDGSNTNQIWSNQTNFIIISPLKAFTEYYICFAFTTVRRKMSLCTQQSKTFWTAEAEPVESPSLNCSVNQVNKTMRCDIGKINAQNWIGVPYSYNLIYRIKLPDDNCNSRESKLNHYIITYYTITNPEKLRVIFDTSDFPFLQLCIIAYGTTQGGNGIGVARFVVIRTQSTAPDIAPDGLNASFNDSEILFNWQSLENDIDVWNDVKAPGSYRLNYGMLKNSLSIAADSFNTINVSNNQYILKNATQCHVYIAYVNAYSVALGPASPKICFLSPLTKPDCVNPVIKAYYLVNPRTAVILPDSFDPTYFRGVNKSWLFNVYVTGSYDPGPIDLNYRNIMFNFEFSIEDYAEKSVICDDNKLLRFLNQTTNNKLTLMGLHPYTSYKVSIQPCNEYGCGNISNPVFFTTYSDIPSCSPNSLYLQNEPNVAVVVSWNALDESCANGILESYTLKCSGEQSGSLKNITSDLSVMYFNLHNYEIICCQVAAINNNGTGPYSSEECIYTPEAEPDAVPMPNIDMTSFTGRFTILPPDRYDMNGVVLGIKATIRNISIANSSFKTSRLQHRSLTYDPYFEEFDFYFTPIDLYSGSVNILFEYLLPSFVYNVELQYFNSIGYGPLSDIYQIVTEEYYSEAPSLISCSSDNVSVITVNWSSVPIKKSNGIITQYIVCRSQILDNNIIGKEVCFNHTNLLVLEFNLTDLDRGSTHNVSVAACNKAGCGKKIYILASAMGFTDGYWLGWSKWGACSKTCDQGQMIRTRICTPHTEGGYDCFGSNLEFTPCQLARCSGFILGSEGQTNCTAVCARNNYICSPFYLKPYNDASLFLDAVIPIKCKISLANKVYSSDLDPSFDNSTGVCLGYINIPDEVPCESKSTFNQPNMHRLCNCISPDDYGFTKWAHWSFCSETCGNTSVQVRKRNCLGTCTGNSKETRPCDVPLCPVDGEWGSWGNYSECNTTCGYGYQIRTRDCNNPSTVGSGTPCQGVQKDEKPECNAFPCPVDGGYSNWTDWSICSRPCGEGVSISRRYCNNPVPALRGKDCNGSDITIMPCYLQNCTSIQVDLTQRTLETWDWRMYDINSKEAQAFAQRFKESINEYFYNNSINGFNRVEVTRLKAGSVIVYYTLTFDYLYDQMIHFIDGINQAGKITNISIESTQYYSSDYVSCPPPYNISVASYDKNTVMLSWVRDACVNKTDIWLYVYYKDITSANSTWEWRGLDSNKTIGFVPDLITSHKYKAYMLTALSIGNGLPSAVFNFETSPFPPERPPPYAKSYSPDPTEIYIEWTDIPVKYCNGKILGYRIRYKIYTKKEPYQVIEAQFGFNAFTIKNLKPYTLYLVEVYGYNANGDGPVQYSMCKTIEGVPSIPVPNFVVNDMQSISWWSVSWKPIPSEFVNGILLGYRLIYYLSYQSGVEISGEKTKITLDFDIYTRYYKQRDLLNYAIYSVSVAGFTAAGSGPAPEYQAKTCKCPELLFANLYIKNPFTSVDADLNPSGFFLTLLQEMVVKSCGSCQGYSHSNLYFNRSKSGDETIKNSEFDLKNAINNEVDISFPIYGMNGREVAPDSEFSVLVMSPGIAIVVRNENTINQVINKMLIGVLNVWPVLLISYAIASIFGIVIWFTDQFSNPEQFSKGSSLRGPLSGFWFTFVTMTTIGYGDLSPRSVLSRTFAMVWFLTGLILNGIIIAFIVTNLTTLSSSKEYMLYNTKVAALNNSLELKLAITNNAEVSQVRYASILSMLEDLQNKVVDIVYVDTLSLLDYQSVLDEKSLTIISLDSMNTGYGFVLSGSSVVLTIDIDSFIGSKSNEISAFATSFRSRIPSLAVQDSSEIIANIFSETSPAFQSSLIYLGIMIILFIVCAFTFEFIMRRKKNKVGVDATFTQQLFELKQYISDFRNDFAKVTDQMVCQHDEERVLLADLKRFYKNKVKRIGVFETERLAAMNDKYRFNPVIFKQFK</sequence>
<feature type="domain" description="Fibronectin type-III" evidence="5">
    <location>
        <begin position="3531"/>
        <end position="3633"/>
    </location>
</feature>
<keyword evidence="4" id="KW-0732">Signal</keyword>
<dbReference type="CDD" id="cd00063">
    <property type="entry name" value="FN3"/>
    <property type="match status" value="4"/>
</dbReference>
<feature type="transmembrane region" description="Helical" evidence="3">
    <location>
        <begin position="4110"/>
        <end position="4130"/>
    </location>
</feature>
<dbReference type="InterPro" id="IPR013783">
    <property type="entry name" value="Ig-like_fold"/>
</dbReference>
<organism evidence="6 7">
    <name type="scientific">Hydra vulgaris</name>
    <name type="common">Hydra</name>
    <name type="synonym">Hydra attenuata</name>
    <dbReference type="NCBI Taxonomy" id="6087"/>
    <lineage>
        <taxon>Eukaryota</taxon>
        <taxon>Metazoa</taxon>
        <taxon>Cnidaria</taxon>
        <taxon>Hydrozoa</taxon>
        <taxon>Hydroidolina</taxon>
        <taxon>Anthoathecata</taxon>
        <taxon>Aplanulata</taxon>
        <taxon>Hydridae</taxon>
        <taxon>Hydra</taxon>
    </lineage>
</organism>
<dbReference type="SMART" id="SM00209">
    <property type="entry name" value="TSP1"/>
    <property type="match status" value="4"/>
</dbReference>
<keyword evidence="6" id="KW-1185">Reference proteome</keyword>
<keyword evidence="3" id="KW-0472">Membrane</keyword>